<sequence length="521" mass="56874">TIQGDGSVEVFLEYLGKRFPEIEVLEVPALLETFVKPACTRHEFEEIRDFNNRFNSNAKRLRAKDIQVPDEVLADLRIKGARLPPERAASVLNGVGNKFNPTKIQASGGYGGHKKGHKKVYATEAYDEAENDGASTDSSEGYDDDLPDELQMVRAEDKLKEAKQARGYFAKRDGGHPPKKDDAKIAKMKARTHRGACGQNGHWRGDPQCSKQNDPNARADIPRKGSHKTNVTANDGAGDAQEPHAAEMTVAAVHQHEQPRAARDRRKVTFGNALRSRPEEVTAASFYINKDNRCHVAAMGSALIYISVEDRLKESGGKLTFDAACSRCVGGLDWYNDIKKKLAAFNIQPIECPTRRRSRSASERPKVVCSLKAALIPCSVNGKAFAVRMSIARSAVPGLFSRQAQSELDVVYHAGGNKLDIKSVNEHGIQMGLSRAGHPTREITGFAPSYKPVSDVSDTKTEVRLHPFSICHAETAVASAAKPAAPECCARGVALEADESQSGTGCDELDSAELFEQQVRQ</sequence>
<evidence type="ECO:0000256" key="1">
    <source>
        <dbReference type="SAM" id="MobiDB-lite"/>
    </source>
</evidence>
<organism evidence="2 3">
    <name type="scientific">Prorocentrum cordatum</name>
    <dbReference type="NCBI Taxonomy" id="2364126"/>
    <lineage>
        <taxon>Eukaryota</taxon>
        <taxon>Sar</taxon>
        <taxon>Alveolata</taxon>
        <taxon>Dinophyceae</taxon>
        <taxon>Prorocentrales</taxon>
        <taxon>Prorocentraceae</taxon>
        <taxon>Prorocentrum</taxon>
    </lineage>
</organism>
<feature type="non-terminal residue" evidence="2">
    <location>
        <position position="1"/>
    </location>
</feature>
<feature type="non-terminal residue" evidence="2">
    <location>
        <position position="521"/>
    </location>
</feature>
<accession>A0ABN9VE39</accession>
<reference evidence="2" key="1">
    <citation type="submission" date="2023-10" db="EMBL/GenBank/DDBJ databases">
        <authorList>
            <person name="Chen Y."/>
            <person name="Shah S."/>
            <person name="Dougan E. K."/>
            <person name="Thang M."/>
            <person name="Chan C."/>
        </authorList>
    </citation>
    <scope>NUCLEOTIDE SEQUENCE [LARGE SCALE GENOMIC DNA]</scope>
</reference>
<name>A0ABN9VE39_9DINO</name>
<proteinExistence type="predicted"/>
<dbReference type="Proteomes" id="UP001189429">
    <property type="component" value="Unassembled WGS sequence"/>
</dbReference>
<keyword evidence="3" id="KW-1185">Reference proteome</keyword>
<gene>
    <name evidence="2" type="ORF">PCOR1329_LOCUS57234</name>
</gene>
<evidence type="ECO:0000313" key="2">
    <source>
        <dbReference type="EMBL" id="CAK0871379.1"/>
    </source>
</evidence>
<comment type="caution">
    <text evidence="2">The sequence shown here is derived from an EMBL/GenBank/DDBJ whole genome shotgun (WGS) entry which is preliminary data.</text>
</comment>
<evidence type="ECO:0000313" key="3">
    <source>
        <dbReference type="Proteomes" id="UP001189429"/>
    </source>
</evidence>
<protein>
    <submittedName>
        <fullName evidence="2">Uncharacterized protein</fullName>
    </submittedName>
</protein>
<feature type="region of interest" description="Disordered" evidence="1">
    <location>
        <begin position="194"/>
        <end position="230"/>
    </location>
</feature>
<dbReference type="EMBL" id="CAUYUJ010017062">
    <property type="protein sequence ID" value="CAK0871379.1"/>
    <property type="molecule type" value="Genomic_DNA"/>
</dbReference>